<proteinExistence type="predicted"/>
<organism evidence="1 2">
    <name type="scientific">Roseivirga spongicola</name>
    <dbReference type="NCBI Taxonomy" id="333140"/>
    <lineage>
        <taxon>Bacteria</taxon>
        <taxon>Pseudomonadati</taxon>
        <taxon>Bacteroidota</taxon>
        <taxon>Cytophagia</taxon>
        <taxon>Cytophagales</taxon>
        <taxon>Roseivirgaceae</taxon>
        <taxon>Roseivirga</taxon>
    </lineage>
</organism>
<name>A0A150XGW8_9BACT</name>
<dbReference type="AlphaFoldDB" id="A0A150XGW8"/>
<keyword evidence="2" id="KW-1185">Reference proteome</keyword>
<dbReference type="STRING" id="333140.AWW68_04215"/>
<accession>A0A150XGW8</accession>
<protein>
    <submittedName>
        <fullName evidence="1">Uncharacterized protein</fullName>
    </submittedName>
</protein>
<dbReference type="EMBL" id="LRPC01000001">
    <property type="protein sequence ID" value="KYG77980.1"/>
    <property type="molecule type" value="Genomic_DNA"/>
</dbReference>
<evidence type="ECO:0000313" key="2">
    <source>
        <dbReference type="Proteomes" id="UP000075606"/>
    </source>
</evidence>
<dbReference type="Proteomes" id="UP000075606">
    <property type="component" value="Unassembled WGS sequence"/>
</dbReference>
<gene>
    <name evidence="1" type="ORF">AWW68_04215</name>
</gene>
<sequence length="455" mass="52066">MVFYTHGQGYELPKNVQEQIKRTRAKQNHITQFHIGKIKSIEYSSELRGEFLNAIIFEKQDGSYMKLWIPAAQGANILPYLKIGESAEVKVTGDELLLRKIQFKDRNIQETESRLKIKISGIGNLNSILTSKGLYSVKQEAHENTTEQFNGYEIILDQKVMSTNREKNLNYWFLSNKDTLYGPRAGNLKTNLKSESISYIRPKRNQLSGYIYKSQNTYKISPGLYRTIGNETTPISTMGLTGLFLNKEKGSIKEILADLTGLASKLEVETDEGNLYFQFDPKSAEKVFEFIQQNREYLYTLYFHTSSPDAHAKSEKRNYLYAIANGTDTLRISGKEDFLGTNTAYEEVLSSYSGRITEIHYPKEVNKSSTDLYKKTVENSFRSFILNDSVVVMIRNVLALSLADYIEEGKKIEVTGWKRKLADGEMNLKKHTIILPKTITVDGKIFENQPYTDKL</sequence>
<evidence type="ECO:0000313" key="1">
    <source>
        <dbReference type="EMBL" id="KYG77980.1"/>
    </source>
</evidence>
<comment type="caution">
    <text evidence="1">The sequence shown here is derived from an EMBL/GenBank/DDBJ whole genome shotgun (WGS) entry which is preliminary data.</text>
</comment>
<reference evidence="1 2" key="1">
    <citation type="submission" date="2016-01" db="EMBL/GenBank/DDBJ databases">
        <title>Genome sequencing of Roseivirga spongicola UST030701-084.</title>
        <authorList>
            <person name="Selvaratnam C."/>
            <person name="Thevarajoo S."/>
            <person name="Goh K.M."/>
            <person name="Ee R."/>
            <person name="Chan K.-G."/>
            <person name="Chong C.S."/>
        </authorList>
    </citation>
    <scope>NUCLEOTIDE SEQUENCE [LARGE SCALE GENOMIC DNA]</scope>
    <source>
        <strain evidence="1 2">UST030701-084</strain>
    </source>
</reference>